<keyword evidence="2 5" id="KW-0413">Isomerase</keyword>
<feature type="domain" description="PPIase cyclophilin-type" evidence="4">
    <location>
        <begin position="95"/>
        <end position="245"/>
    </location>
</feature>
<keyword evidence="3" id="KW-0812">Transmembrane</keyword>
<evidence type="ECO:0000313" key="5">
    <source>
        <dbReference type="EMBL" id="MBF9070374.1"/>
    </source>
</evidence>
<comment type="similarity">
    <text evidence="2">Belongs to the cyclophilin-type PPIase family.</text>
</comment>
<feature type="transmembrane region" description="Helical" evidence="3">
    <location>
        <begin position="17"/>
        <end position="39"/>
    </location>
</feature>
<keyword evidence="2" id="KW-0697">Rotamase</keyword>
<evidence type="ECO:0000256" key="1">
    <source>
        <dbReference type="ARBA" id="ARBA00002388"/>
    </source>
</evidence>
<dbReference type="InterPro" id="IPR044666">
    <property type="entry name" value="Cyclophilin_A-like"/>
</dbReference>
<reference evidence="5" key="1">
    <citation type="submission" date="2020-11" db="EMBL/GenBank/DDBJ databases">
        <title>Isolation and identification of active actinomycetes.</title>
        <authorList>
            <person name="Yu B."/>
        </authorList>
    </citation>
    <scope>NUCLEOTIDE SEQUENCE</scope>
    <source>
        <strain evidence="5">NEAU-YB345</strain>
    </source>
</reference>
<dbReference type="SUPFAM" id="SSF50891">
    <property type="entry name" value="Cyclophilin-like"/>
    <property type="match status" value="1"/>
</dbReference>
<proteinExistence type="inferred from homology"/>
<evidence type="ECO:0000256" key="3">
    <source>
        <dbReference type="SAM" id="Phobius"/>
    </source>
</evidence>
<keyword evidence="6" id="KW-1185">Reference proteome</keyword>
<dbReference type="GO" id="GO:0003755">
    <property type="term" value="F:peptidyl-prolyl cis-trans isomerase activity"/>
    <property type="evidence" value="ECO:0007669"/>
    <property type="project" value="UniProtKB-UniRule"/>
</dbReference>
<dbReference type="InterPro" id="IPR002130">
    <property type="entry name" value="Cyclophilin-type_PPIase_dom"/>
</dbReference>
<organism evidence="5 6">
    <name type="scientific">Streptacidiphilus fuscans</name>
    <dbReference type="NCBI Taxonomy" id="2789292"/>
    <lineage>
        <taxon>Bacteria</taxon>
        <taxon>Bacillati</taxon>
        <taxon>Actinomycetota</taxon>
        <taxon>Actinomycetes</taxon>
        <taxon>Kitasatosporales</taxon>
        <taxon>Streptomycetaceae</taxon>
        <taxon>Streptacidiphilus</taxon>
    </lineage>
</organism>
<comment type="caution">
    <text evidence="5">The sequence shown here is derived from an EMBL/GenBank/DDBJ whole genome shotgun (WGS) entry which is preliminary data.</text>
</comment>
<sequence length="248" mass="25430">MDALRAQEAAKAKRRKLLIFGGGGLAVLVVVGLVLGLTLSSSSSSKSSTATSAGSAGFCGNVAAGSPNNKQWANPPALSIDTKATYTATLKTSCGDIGLKLDAQHAPQTVNSFVFLAKQGFFDHTKCHRLTTAGIYVLQCGDPTGTGTGGPGYKFNDEYLNDPAIQGGTYPAGTLAMANSGPNTNGSQFFLVYKDSQLSANYTPFGTITSGLDILNRIAAGGTDSSNGQGDGHPNDNVVINSVMAAKQ</sequence>
<dbReference type="CDD" id="cd00317">
    <property type="entry name" value="cyclophilin"/>
    <property type="match status" value="1"/>
</dbReference>
<dbReference type="EMBL" id="JADPRT010000008">
    <property type="protein sequence ID" value="MBF9070374.1"/>
    <property type="molecule type" value="Genomic_DNA"/>
</dbReference>
<comment type="function">
    <text evidence="1 2">PPIases accelerate the folding of proteins. It catalyzes the cis-trans isomerization of proline imidic peptide bonds in oligopeptides.</text>
</comment>
<dbReference type="PANTHER" id="PTHR45625:SF3">
    <property type="entry name" value="PEPTIDYL-PROLYL CIS-TRANS ISOMERASE B-RELATED"/>
    <property type="match status" value="1"/>
</dbReference>
<protein>
    <recommendedName>
        <fullName evidence="2">Peptidyl-prolyl cis-trans isomerase</fullName>
        <shortName evidence="2">PPIase</shortName>
        <ecNumber evidence="2">5.2.1.8</ecNumber>
    </recommendedName>
</protein>
<evidence type="ECO:0000256" key="2">
    <source>
        <dbReference type="RuleBase" id="RU363019"/>
    </source>
</evidence>
<keyword evidence="3" id="KW-0472">Membrane</keyword>
<dbReference type="Pfam" id="PF00160">
    <property type="entry name" value="Pro_isomerase"/>
    <property type="match status" value="1"/>
</dbReference>
<dbReference type="EC" id="5.2.1.8" evidence="2"/>
<dbReference type="PROSITE" id="PS50072">
    <property type="entry name" value="CSA_PPIASE_2"/>
    <property type="match status" value="1"/>
</dbReference>
<dbReference type="InterPro" id="IPR029000">
    <property type="entry name" value="Cyclophilin-like_dom_sf"/>
</dbReference>
<gene>
    <name evidence="5" type="ORF">I2501_20310</name>
</gene>
<accession>A0A931B4V9</accession>
<dbReference type="Proteomes" id="UP000657385">
    <property type="component" value="Unassembled WGS sequence"/>
</dbReference>
<dbReference type="PRINTS" id="PR00153">
    <property type="entry name" value="CSAPPISMRASE"/>
</dbReference>
<name>A0A931B4V9_9ACTN</name>
<dbReference type="PANTHER" id="PTHR45625">
    <property type="entry name" value="PEPTIDYL-PROLYL CIS-TRANS ISOMERASE-RELATED"/>
    <property type="match status" value="1"/>
</dbReference>
<evidence type="ECO:0000259" key="4">
    <source>
        <dbReference type="PROSITE" id="PS50072"/>
    </source>
</evidence>
<dbReference type="AlphaFoldDB" id="A0A931B4V9"/>
<comment type="catalytic activity">
    <reaction evidence="2">
        <text>[protein]-peptidylproline (omega=180) = [protein]-peptidylproline (omega=0)</text>
        <dbReference type="Rhea" id="RHEA:16237"/>
        <dbReference type="Rhea" id="RHEA-COMP:10747"/>
        <dbReference type="Rhea" id="RHEA-COMP:10748"/>
        <dbReference type="ChEBI" id="CHEBI:83833"/>
        <dbReference type="ChEBI" id="CHEBI:83834"/>
        <dbReference type="EC" id="5.2.1.8"/>
    </reaction>
</comment>
<evidence type="ECO:0000313" key="6">
    <source>
        <dbReference type="Proteomes" id="UP000657385"/>
    </source>
</evidence>
<dbReference type="Gene3D" id="2.40.100.10">
    <property type="entry name" value="Cyclophilin-like"/>
    <property type="match status" value="1"/>
</dbReference>
<keyword evidence="3" id="KW-1133">Transmembrane helix</keyword>